<evidence type="ECO:0000259" key="3">
    <source>
        <dbReference type="Pfam" id="PF14291"/>
    </source>
</evidence>
<dbReference type="GO" id="GO:0046983">
    <property type="term" value="F:protein dimerization activity"/>
    <property type="evidence" value="ECO:0007669"/>
    <property type="project" value="InterPro"/>
</dbReference>
<comment type="caution">
    <text evidence="4">The sequence shown here is derived from an EMBL/GenBank/DDBJ whole genome shotgun (WGS) entry which is preliminary data.</text>
</comment>
<keyword evidence="5" id="KW-1185">Reference proteome</keyword>
<dbReference type="SUPFAM" id="SSF53098">
    <property type="entry name" value="Ribonuclease H-like"/>
    <property type="match status" value="1"/>
</dbReference>
<sequence length="885" mass="101590">MAPKLSGAAFKKLREKKKETQESLSKTMNTWLSKPKVDLPLNHLDPDNHISLPISSKLVELEENQVEKLQTLVDYPHNIKDPKQKKNLDLEVEVQNKTSEVIFLNPATKQIDDNNDIQSLSDAISQPEPTPLISLLESPCEIKLSENFDFEDPVTWPLINDKFRTFIVEHGPKLETYKNYNFPLDETGRHFHEKWLFRTLPNGEEVRRTWLLYSKQKNVLFCFPCVIFSIENTQYFSSISLGFNNWKKLNPKISDHEKSPSHKESVFKWKEFEKRLHGGKTIDCTLQNAIKSEKEKWKAILKILFDVILFCAKNNLALRGTDERIGKPNCGIFLSTLELLSHYNPILAKHIEEVNAKNNVISYFSPQIQNEIISLLGKSTREKLLNRVKESKYYSIMFDCTPDVSHKEQMSQVLRYVYISNGTVSVEETFIDFMESHEKTGEGLSLEIIEKLNKDDLKLSNCRGQSYDNAANMSGKYKGVKTRIMQINNLAVYVPCNAHSLNLVGNDAAKVCVRMITFFDTVQQIFNFFSSSTSRWTTLMKCINISLKCTSATRWSAKQDSVSALKRNLKNVYNVLKEMSENPKLPKEVILGATNLLKHLDFNFFCLLDLWNEILTTINRVNLALQKKSLTIDSATKMVKGLILSVQTMRNEGIEKTIEFGKVIANDLGIKANFSDKRKRKVKKLDFEIIEDNVQVLSQQNEFKKDIFEVYDRILTELSNRFENMSEINENFGFLYGSSLTDHSMDYIQKCAADLSLKYETDLNSSDFISEIKDFKSQAFSLLPDLRAATPLALLQLITTYSLRAEYPNVEIALRIFLTLPITVATCERSFSKLKLIKNYLRSTMGQDRISDMAILSIEHTVVNTLDINKLIEDFAGKKARKIAI</sequence>
<organism evidence="4 5">
    <name type="scientific">Macrosiphum euphorbiae</name>
    <name type="common">potato aphid</name>
    <dbReference type="NCBI Taxonomy" id="13131"/>
    <lineage>
        <taxon>Eukaryota</taxon>
        <taxon>Metazoa</taxon>
        <taxon>Ecdysozoa</taxon>
        <taxon>Arthropoda</taxon>
        <taxon>Hexapoda</taxon>
        <taxon>Insecta</taxon>
        <taxon>Pterygota</taxon>
        <taxon>Neoptera</taxon>
        <taxon>Paraneoptera</taxon>
        <taxon>Hemiptera</taxon>
        <taxon>Sternorrhyncha</taxon>
        <taxon>Aphidomorpha</taxon>
        <taxon>Aphidoidea</taxon>
        <taxon>Aphididae</taxon>
        <taxon>Macrosiphini</taxon>
        <taxon>Macrosiphum</taxon>
    </lineage>
</organism>
<dbReference type="AlphaFoldDB" id="A0AAV0XMG9"/>
<dbReference type="EMBL" id="CARXXK010000095">
    <property type="protein sequence ID" value="CAI6369874.1"/>
    <property type="molecule type" value="Genomic_DNA"/>
</dbReference>
<evidence type="ECO:0000259" key="2">
    <source>
        <dbReference type="Pfam" id="PF05699"/>
    </source>
</evidence>
<gene>
    <name evidence="4" type="ORF">MEUPH1_LOCUS24061</name>
</gene>
<accession>A0AAV0XMG9</accession>
<reference evidence="4 5" key="1">
    <citation type="submission" date="2023-01" db="EMBL/GenBank/DDBJ databases">
        <authorList>
            <person name="Whitehead M."/>
        </authorList>
    </citation>
    <scope>NUCLEOTIDE SEQUENCE [LARGE SCALE GENOMIC DNA]</scope>
</reference>
<dbReference type="InterPro" id="IPR012337">
    <property type="entry name" value="RNaseH-like_sf"/>
</dbReference>
<evidence type="ECO:0008006" key="6">
    <source>
        <dbReference type="Google" id="ProtNLM"/>
    </source>
</evidence>
<feature type="domain" description="DUF4371" evidence="3">
    <location>
        <begin position="239"/>
        <end position="479"/>
    </location>
</feature>
<dbReference type="Pfam" id="PF14291">
    <property type="entry name" value="DUF4371"/>
    <property type="match status" value="1"/>
</dbReference>
<proteinExistence type="predicted"/>
<name>A0AAV0XMG9_9HEMI</name>
<feature type="domain" description="HAT C-terminal dimerisation" evidence="2">
    <location>
        <begin position="803"/>
        <end position="860"/>
    </location>
</feature>
<protein>
    <recommendedName>
        <fullName evidence="6">Zinc finger MYM-type protein 1</fullName>
    </recommendedName>
</protein>
<dbReference type="PANTHER" id="PTHR45749">
    <property type="match status" value="1"/>
</dbReference>
<feature type="region of interest" description="Disordered" evidence="1">
    <location>
        <begin position="1"/>
        <end position="24"/>
    </location>
</feature>
<dbReference type="Proteomes" id="UP001160148">
    <property type="component" value="Unassembled WGS sequence"/>
</dbReference>
<dbReference type="PANTHER" id="PTHR45749:SF35">
    <property type="entry name" value="AC-LIKE TRANSPOSASE-RELATED"/>
    <property type="match status" value="1"/>
</dbReference>
<dbReference type="Pfam" id="PF05699">
    <property type="entry name" value="Dimer_Tnp_hAT"/>
    <property type="match status" value="1"/>
</dbReference>
<dbReference type="InterPro" id="IPR008906">
    <property type="entry name" value="HATC_C_dom"/>
</dbReference>
<evidence type="ECO:0000313" key="5">
    <source>
        <dbReference type="Proteomes" id="UP001160148"/>
    </source>
</evidence>
<evidence type="ECO:0000256" key="1">
    <source>
        <dbReference type="SAM" id="MobiDB-lite"/>
    </source>
</evidence>
<dbReference type="InterPro" id="IPR025398">
    <property type="entry name" value="DUF4371"/>
</dbReference>
<evidence type="ECO:0000313" key="4">
    <source>
        <dbReference type="EMBL" id="CAI6369874.1"/>
    </source>
</evidence>